<dbReference type="EMBL" id="LAZR01001605">
    <property type="protein sequence ID" value="KKN42090.1"/>
    <property type="molecule type" value="Genomic_DNA"/>
</dbReference>
<accession>A0A0F9QDH0</accession>
<comment type="caution">
    <text evidence="2">The sequence shown here is derived from an EMBL/GenBank/DDBJ whole genome shotgun (WGS) entry which is preliminary data.</text>
</comment>
<proteinExistence type="predicted"/>
<protein>
    <submittedName>
        <fullName evidence="2">Uncharacterized protein</fullName>
    </submittedName>
</protein>
<name>A0A0F9QDH0_9ZZZZ</name>
<feature type="compositionally biased region" description="Basic and acidic residues" evidence="1">
    <location>
        <begin position="1"/>
        <end position="19"/>
    </location>
</feature>
<sequence length="25" mass="3007">LKQKNDQLDQNSDSKKEDQIAIFWD</sequence>
<organism evidence="2">
    <name type="scientific">marine sediment metagenome</name>
    <dbReference type="NCBI Taxonomy" id="412755"/>
    <lineage>
        <taxon>unclassified sequences</taxon>
        <taxon>metagenomes</taxon>
        <taxon>ecological metagenomes</taxon>
    </lineage>
</organism>
<gene>
    <name evidence="2" type="ORF">LCGC14_0716670</name>
</gene>
<feature type="region of interest" description="Disordered" evidence="1">
    <location>
        <begin position="1"/>
        <end position="25"/>
    </location>
</feature>
<evidence type="ECO:0000256" key="1">
    <source>
        <dbReference type="SAM" id="MobiDB-lite"/>
    </source>
</evidence>
<reference evidence="2" key="1">
    <citation type="journal article" date="2015" name="Nature">
        <title>Complex archaea that bridge the gap between prokaryotes and eukaryotes.</title>
        <authorList>
            <person name="Spang A."/>
            <person name="Saw J.H."/>
            <person name="Jorgensen S.L."/>
            <person name="Zaremba-Niedzwiedzka K."/>
            <person name="Martijn J."/>
            <person name="Lind A.E."/>
            <person name="van Eijk R."/>
            <person name="Schleper C."/>
            <person name="Guy L."/>
            <person name="Ettema T.J."/>
        </authorList>
    </citation>
    <scope>NUCLEOTIDE SEQUENCE</scope>
</reference>
<evidence type="ECO:0000313" key="2">
    <source>
        <dbReference type="EMBL" id="KKN42090.1"/>
    </source>
</evidence>
<dbReference type="AlphaFoldDB" id="A0A0F9QDH0"/>
<feature type="non-terminal residue" evidence="2">
    <location>
        <position position="1"/>
    </location>
</feature>